<evidence type="ECO:0000313" key="2">
    <source>
        <dbReference type="EMBL" id="BDD51732.1"/>
    </source>
</evidence>
<feature type="chain" id="PRO_5045630582" evidence="1">
    <location>
        <begin position="20"/>
        <end position="226"/>
    </location>
</feature>
<protein>
    <submittedName>
        <fullName evidence="2">Uncharacterized protein</fullName>
    </submittedName>
</protein>
<dbReference type="EMBL" id="AP025334">
    <property type="protein sequence ID" value="BDD51732.1"/>
    <property type="molecule type" value="Genomic_DNA"/>
</dbReference>
<name>A0ABM7VX87_9ENTR</name>
<dbReference type="Proteomes" id="UP001320460">
    <property type="component" value="Chromosome"/>
</dbReference>
<feature type="signal peptide" evidence="1">
    <location>
        <begin position="1"/>
        <end position="19"/>
    </location>
</feature>
<keyword evidence="3" id="KW-1185">Reference proteome</keyword>
<accession>A0ABM7VX87</accession>
<reference evidence="2 3" key="1">
    <citation type="submission" date="2021-12" db="EMBL/GenBank/DDBJ databases">
        <title>Complete genome sequence of Phytobacter diazotrophicus TA9734.</title>
        <authorList>
            <person name="Kubota H."/>
            <person name="Nakayama Y."/>
            <person name="Ariyoshi T."/>
        </authorList>
    </citation>
    <scope>NUCLEOTIDE SEQUENCE [LARGE SCALE GENOMIC DNA]</scope>
    <source>
        <strain evidence="2 3">TA9734</strain>
    </source>
</reference>
<dbReference type="RefSeq" id="WP_125124903.1">
    <property type="nucleotide sequence ID" value="NZ_AP025334.1"/>
</dbReference>
<keyword evidence="1" id="KW-0732">Signal</keyword>
<organism evidence="2 3">
    <name type="scientific">Phytobacter diazotrophicus</name>
    <dbReference type="NCBI Taxonomy" id="395631"/>
    <lineage>
        <taxon>Bacteria</taxon>
        <taxon>Pseudomonadati</taxon>
        <taxon>Pseudomonadota</taxon>
        <taxon>Gammaproteobacteria</taxon>
        <taxon>Enterobacterales</taxon>
        <taxon>Enterobacteriaceae</taxon>
        <taxon>Phytobacter</taxon>
    </lineage>
</organism>
<gene>
    <name evidence="2" type="ORF">PDTA9734_32190</name>
</gene>
<evidence type="ECO:0000256" key="1">
    <source>
        <dbReference type="SAM" id="SignalP"/>
    </source>
</evidence>
<proteinExistence type="predicted"/>
<evidence type="ECO:0000313" key="3">
    <source>
        <dbReference type="Proteomes" id="UP001320460"/>
    </source>
</evidence>
<sequence length="226" mass="25671">MLKTFIVISTLFFASLSTAAEQTLHQGILQVYWLPVWSDDGQRNTPELKYRYFVTKDGDNVEKVINLNVDKKNAEPEQLKRYFTHLPSEFLTWKEGHIERAGAITVDKLTGSTECDHRYFTGELKHFTPADKNAVDTNIIEKNAGCEAFPWMMTYTLKSGVENKHFKQQPDDGAKDLQPVTSGTPLVKIKTINANWIQVAVRDENKPGLLGEARGYIKLNDLQPIN</sequence>